<gene>
    <name evidence="3" type="ORF">HCK00_21735</name>
</gene>
<dbReference type="EMBL" id="JAATEN010000021">
    <property type="protein sequence ID" value="NJQ03085.1"/>
    <property type="molecule type" value="Genomic_DNA"/>
</dbReference>
<feature type="signal peptide" evidence="2">
    <location>
        <begin position="1"/>
        <end position="28"/>
    </location>
</feature>
<dbReference type="Proteomes" id="UP000695264">
    <property type="component" value="Unassembled WGS sequence"/>
</dbReference>
<dbReference type="RefSeq" id="WP_168103715.1">
    <property type="nucleotide sequence ID" value="NZ_JAATEN010000021.1"/>
</dbReference>
<evidence type="ECO:0000313" key="4">
    <source>
        <dbReference type="Proteomes" id="UP000695264"/>
    </source>
</evidence>
<keyword evidence="4" id="KW-1185">Reference proteome</keyword>
<sequence length="158" mass="15810">MTTQRSRLGAAALVALVLAGGGAAAAHAAAPDTGRVTAAGPGDDAVGALNDPAAAAAVARGHVDVPYGSTAPVWSEPATDSRLLRSLWGGTRVGLACSALGEPVQGDDLWYRLAYPAPGGWINSRYVTVDQLPPEGVPVCLPTPQDPPTGDPAGLPRG</sequence>
<keyword evidence="2" id="KW-0732">Signal</keyword>
<evidence type="ECO:0008006" key="5">
    <source>
        <dbReference type="Google" id="ProtNLM"/>
    </source>
</evidence>
<evidence type="ECO:0000313" key="3">
    <source>
        <dbReference type="EMBL" id="NJQ03085.1"/>
    </source>
</evidence>
<evidence type="ECO:0000256" key="2">
    <source>
        <dbReference type="SAM" id="SignalP"/>
    </source>
</evidence>
<dbReference type="InterPro" id="IPR006311">
    <property type="entry name" value="TAT_signal"/>
</dbReference>
<name>A0ABX1C4J7_9ACTN</name>
<reference evidence="3 4" key="1">
    <citation type="submission" date="2020-03" db="EMBL/GenBank/DDBJ databases">
        <title>WGS of actinomycetes isolated from Thailand.</title>
        <authorList>
            <person name="Thawai C."/>
        </authorList>
    </citation>
    <scope>NUCLEOTIDE SEQUENCE [LARGE SCALE GENOMIC DNA]</scope>
    <source>
        <strain evidence="3 4">PLAI 1-29</strain>
    </source>
</reference>
<organism evidence="3 4">
    <name type="scientific">Streptomyces zingiberis</name>
    <dbReference type="NCBI Taxonomy" id="2053010"/>
    <lineage>
        <taxon>Bacteria</taxon>
        <taxon>Bacillati</taxon>
        <taxon>Actinomycetota</taxon>
        <taxon>Actinomycetes</taxon>
        <taxon>Kitasatosporales</taxon>
        <taxon>Streptomycetaceae</taxon>
        <taxon>Streptomyces</taxon>
    </lineage>
</organism>
<accession>A0ABX1C4J7</accession>
<feature type="chain" id="PRO_5046010865" description="SH3 domain-containing protein" evidence="2">
    <location>
        <begin position="29"/>
        <end position="158"/>
    </location>
</feature>
<evidence type="ECO:0000256" key="1">
    <source>
        <dbReference type="SAM" id="MobiDB-lite"/>
    </source>
</evidence>
<dbReference type="PROSITE" id="PS51318">
    <property type="entry name" value="TAT"/>
    <property type="match status" value="1"/>
</dbReference>
<proteinExistence type="predicted"/>
<comment type="caution">
    <text evidence="3">The sequence shown here is derived from an EMBL/GenBank/DDBJ whole genome shotgun (WGS) entry which is preliminary data.</text>
</comment>
<protein>
    <recommendedName>
        <fullName evidence="5">SH3 domain-containing protein</fullName>
    </recommendedName>
</protein>
<feature type="region of interest" description="Disordered" evidence="1">
    <location>
        <begin position="138"/>
        <end position="158"/>
    </location>
</feature>